<dbReference type="RefSeq" id="XP_012648047.1">
    <property type="nucleotide sequence ID" value="XM_012792593.1"/>
</dbReference>
<evidence type="ECO:0000256" key="3">
    <source>
        <dbReference type="PROSITE-ProRule" id="PRU00339"/>
    </source>
</evidence>
<keyword evidence="1" id="KW-0677">Repeat</keyword>
<dbReference type="InterPro" id="IPR044244">
    <property type="entry name" value="TTC27/Emw1"/>
</dbReference>
<evidence type="ECO:0000256" key="1">
    <source>
        <dbReference type="ARBA" id="ARBA00022737"/>
    </source>
</evidence>
<feature type="repeat" description="TPR" evidence="3">
    <location>
        <begin position="661"/>
        <end position="694"/>
    </location>
</feature>
<dbReference type="SUPFAM" id="SSF48452">
    <property type="entry name" value="TPR-like"/>
    <property type="match status" value="1"/>
</dbReference>
<evidence type="ECO:0000313" key="5">
    <source>
        <dbReference type="Proteomes" id="UP000002899"/>
    </source>
</evidence>
<gene>
    <name evidence="4" type="ORF">BMR1_02g01385</name>
</gene>
<dbReference type="OrthoDB" id="1936594at2759"/>
<dbReference type="KEGG" id="bmic:BMR1_02g01385"/>
<dbReference type="AlphaFoldDB" id="I7I8P2"/>
<dbReference type="Pfam" id="PF13181">
    <property type="entry name" value="TPR_8"/>
    <property type="match status" value="1"/>
</dbReference>
<keyword evidence="2 3" id="KW-0802">TPR repeat</keyword>
<dbReference type="InterPro" id="IPR011990">
    <property type="entry name" value="TPR-like_helical_dom_sf"/>
</dbReference>
<dbReference type="Pfam" id="PF00515">
    <property type="entry name" value="TPR_1"/>
    <property type="match status" value="1"/>
</dbReference>
<dbReference type="Proteomes" id="UP000002899">
    <property type="component" value="Chromosome II"/>
</dbReference>
<evidence type="ECO:0000313" key="4">
    <source>
        <dbReference type="EMBL" id="CCF73438.1"/>
    </source>
</evidence>
<dbReference type="EMBL" id="FO082872">
    <property type="protein sequence ID" value="CCF73438.1"/>
    <property type="molecule type" value="Genomic_DNA"/>
</dbReference>
<dbReference type="GeneID" id="24424062"/>
<dbReference type="Gene3D" id="1.25.40.10">
    <property type="entry name" value="Tetratricopeptide repeat domain"/>
    <property type="match status" value="1"/>
</dbReference>
<dbReference type="PANTHER" id="PTHR16193:SF0">
    <property type="entry name" value="TETRATRICOPEPTIDE REPEAT PROTEIN 27"/>
    <property type="match status" value="1"/>
</dbReference>
<reference evidence="4 5" key="2">
    <citation type="journal article" date="2013" name="PLoS ONE">
        <title>Whole genome mapping and re-organization of the nuclear and mitochondrial genomes of Babesia microti isolates.</title>
        <authorList>
            <person name="Cornillot E."/>
            <person name="Dassouli A."/>
            <person name="Garg A."/>
            <person name="Pachikara N."/>
            <person name="Randazzo S."/>
            <person name="Depoix D."/>
            <person name="Carcy B."/>
            <person name="Delbecq S."/>
            <person name="Frutos R."/>
            <person name="Silva J.C."/>
            <person name="Sutton R."/>
            <person name="Krause P.J."/>
            <person name="Mamoun C.B."/>
        </authorList>
    </citation>
    <scope>NUCLEOTIDE SEQUENCE [LARGE SCALE GENOMIC DNA]</scope>
    <source>
        <strain evidence="4 5">RI</strain>
    </source>
</reference>
<reference evidence="4 5" key="1">
    <citation type="journal article" date="2012" name="Nucleic Acids Res.">
        <title>Sequencing of the smallest Apicomplexan genome from the human pathogen Babesia microti.</title>
        <authorList>
            <person name="Cornillot E."/>
            <person name="Hadj-Kaddour K."/>
            <person name="Dassouli A."/>
            <person name="Noel B."/>
            <person name="Ranwez V."/>
            <person name="Vacherie B."/>
            <person name="Augagneur Y."/>
            <person name="Bres V."/>
            <person name="Duclos A."/>
            <person name="Randazzo S."/>
            <person name="Carcy B."/>
            <person name="Debierre-Grockiego F."/>
            <person name="Delbecq S."/>
            <person name="Moubri-Menage K."/>
            <person name="Shams-Eldin H."/>
            <person name="Usmani-Brown S."/>
            <person name="Bringaud F."/>
            <person name="Wincker P."/>
            <person name="Vivares C.P."/>
            <person name="Schwarz R.T."/>
            <person name="Schetters T.P."/>
            <person name="Krause P.J."/>
            <person name="Gorenflot A."/>
            <person name="Berry V."/>
            <person name="Barbe V."/>
            <person name="Ben Mamoun C."/>
        </authorList>
    </citation>
    <scope>NUCLEOTIDE SEQUENCE [LARGE SCALE GENOMIC DNA]</scope>
    <source>
        <strain evidence="4 5">RI</strain>
    </source>
</reference>
<dbReference type="SMART" id="SM00028">
    <property type="entry name" value="TPR"/>
    <property type="match status" value="3"/>
</dbReference>
<proteinExistence type="predicted"/>
<reference evidence="4 5" key="3">
    <citation type="journal article" date="2016" name="Sci. Rep.">
        <title>Genome-wide diversity and gene expression profiling of Babesia microti isolates identify polymorphic genes that mediate host-pathogen interactions.</title>
        <authorList>
            <person name="Silva J.C."/>
            <person name="Cornillot E."/>
            <person name="McCracken C."/>
            <person name="Usmani-Brown S."/>
            <person name="Dwivedi A."/>
            <person name="Ifeonu O.O."/>
            <person name="Crabtree J."/>
            <person name="Gotia H.T."/>
            <person name="Virji A.Z."/>
            <person name="Reynes C."/>
            <person name="Colinge J."/>
            <person name="Kumar V."/>
            <person name="Lawres L."/>
            <person name="Pazzi J.E."/>
            <person name="Pablo J.V."/>
            <person name="Hung C."/>
            <person name="Brancato J."/>
            <person name="Kumari P."/>
            <person name="Orvis J."/>
            <person name="Tretina K."/>
            <person name="Chibucos M."/>
            <person name="Ott S."/>
            <person name="Sadzewicz L."/>
            <person name="Sengamalay N."/>
            <person name="Shetty A.C."/>
            <person name="Su Q."/>
            <person name="Tallon L."/>
            <person name="Fraser C.M."/>
            <person name="Frutos R."/>
            <person name="Molina D.M."/>
            <person name="Krause P.J."/>
            <person name="Ben Mamoun C."/>
        </authorList>
    </citation>
    <scope>NUCLEOTIDE SEQUENCE [LARGE SCALE GENOMIC DNA]</scope>
    <source>
        <strain evidence="4 5">RI</strain>
    </source>
</reference>
<dbReference type="PANTHER" id="PTHR16193">
    <property type="entry name" value="TETRATRICOPEPTIDE REPEAT PROTEIN 27"/>
    <property type="match status" value="1"/>
</dbReference>
<name>I7I8P2_BABMR</name>
<sequence length="913" mass="104487">MNGNQNFHRFVELIEKLLLDDRVQYICYYISELHSIDFIDNALVSELINSVDSVKSLKYNRNNEIMCFALDSLAIYTKEVCNVIELNNSIDKSIEALSNLLANKSTYNLNDDILSTLKNLYLLTLSVAYLNIFIVSNWTGPQIGYVLPSDQVIIDRESKCKKNSESNDSELFNKFLIFGIPNKPLRQLLSQTLDTSIAEQLGIDGEIVYDGVFGITYFHLSKYLLNHVTSSFDNNKLSTLFIWNARMGYIHQSIIRDGHQNYCNSLAKMSIFDYIQSLKQLRLLQNFQIDHFSTTNYQTISHQIEFDNQFKSLLLMELIKHLITFGFNHLVSQVIDEATNILNITVDFTGKLGICRKYQKVPHAQLVVDIKGHSNYHNLSTQVINGKTPNVLHLYELDQDNDIFEVPVFIGDNDELDDSYIRNLTIAEESILLCRCLHLCLNITSDDEIGLEQLNTLASKVLYKTSTDIYNNPDNLNSSSCWSTTTCALWFKSKAEHLKCSKACRAAMQLDELATQFYNTKTEAMYRLKHFHNIYYPSIWDIRREGAKRLLRIGSLISACDLYNELGMYEDSIICMTVAGRRQEAKKLVLELLDKQEHPYLWCSLGDIEVSADHYLKAWVLSNYKYARAQRSLGALYYMKKSYGDSALAFNTSLSINPLNKTSCYTLGCCYLHLCQFDKALEAFSKAIVLDPDMGDVWANMASAHLKLQNYKQAKIALEEAIKRNRSSRKIWDMYLSTCLLIKDVNSVCIAANKLCELGHYDSVKPWAVAFILSQYNPDNIGSTATSRSLDCIRKTFENIISGCNDSDIWDLCAQYSIINNDFNTAIEYTFKQYRVIYNKIVSANDELVNLALSALLCLQRITKYIDKVDNYNVIAMNTKDNINSLVKHLKNMNIESNEVNNVACQLIQQLNK</sequence>
<organism evidence="4 5">
    <name type="scientific">Babesia microti (strain RI)</name>
    <dbReference type="NCBI Taxonomy" id="1133968"/>
    <lineage>
        <taxon>Eukaryota</taxon>
        <taxon>Sar</taxon>
        <taxon>Alveolata</taxon>
        <taxon>Apicomplexa</taxon>
        <taxon>Aconoidasida</taxon>
        <taxon>Piroplasmida</taxon>
        <taxon>Babesiidae</taxon>
        <taxon>Babesia</taxon>
    </lineage>
</organism>
<keyword evidence="5" id="KW-1185">Reference proteome</keyword>
<evidence type="ECO:0000256" key="2">
    <source>
        <dbReference type="ARBA" id="ARBA00022803"/>
    </source>
</evidence>
<dbReference type="PROSITE" id="PS50005">
    <property type="entry name" value="TPR"/>
    <property type="match status" value="2"/>
</dbReference>
<feature type="repeat" description="TPR" evidence="3">
    <location>
        <begin position="627"/>
        <end position="660"/>
    </location>
</feature>
<dbReference type="InterPro" id="IPR019734">
    <property type="entry name" value="TPR_rpt"/>
</dbReference>
<accession>I7I8P2</accession>
<dbReference type="VEuPathDB" id="PiroplasmaDB:BMR1_02g01385"/>
<dbReference type="OMA" id="WEDAIQC"/>
<protein>
    <submittedName>
        <fullName evidence="4">Tetratricopeptide repeat protein 27 homolog</fullName>
    </submittedName>
</protein>